<evidence type="ECO:0000313" key="3">
    <source>
        <dbReference type="EMBL" id="KKP59984.1"/>
    </source>
</evidence>
<dbReference type="InterPro" id="IPR003869">
    <property type="entry name" value="Polysac_CapD-like"/>
</dbReference>
<dbReference type="PANTHER" id="PTHR43318">
    <property type="entry name" value="UDP-N-ACETYLGLUCOSAMINE 4,6-DEHYDRATASE"/>
    <property type="match status" value="1"/>
</dbReference>
<dbReference type="Proteomes" id="UP000034176">
    <property type="component" value="Unassembled WGS sequence"/>
</dbReference>
<dbReference type="Pfam" id="PF02719">
    <property type="entry name" value="Polysacc_synt_2"/>
    <property type="match status" value="1"/>
</dbReference>
<dbReference type="Gene3D" id="3.40.50.720">
    <property type="entry name" value="NAD(P)-binding Rossmann-like Domain"/>
    <property type="match status" value="1"/>
</dbReference>
<proteinExistence type="inferred from homology"/>
<dbReference type="SUPFAM" id="SSF51735">
    <property type="entry name" value="NAD(P)-binding Rossmann-fold domains"/>
    <property type="match status" value="1"/>
</dbReference>
<reference evidence="3 4" key="1">
    <citation type="journal article" date="2015" name="Nature">
        <title>rRNA introns, odd ribosomes, and small enigmatic genomes across a large radiation of phyla.</title>
        <authorList>
            <person name="Brown C.T."/>
            <person name="Hug L.A."/>
            <person name="Thomas B.C."/>
            <person name="Sharon I."/>
            <person name="Castelle C.J."/>
            <person name="Singh A."/>
            <person name="Wilkins M.J."/>
            <person name="Williams K.H."/>
            <person name="Banfield J.F."/>
        </authorList>
    </citation>
    <scope>NUCLEOTIDE SEQUENCE [LARGE SCALE GENOMIC DNA]</scope>
</reference>
<dbReference type="NCBIfam" id="TIGR03589">
    <property type="entry name" value="PseB"/>
    <property type="match status" value="1"/>
</dbReference>
<evidence type="ECO:0000259" key="2">
    <source>
        <dbReference type="Pfam" id="PF02719"/>
    </source>
</evidence>
<dbReference type="CDD" id="cd05237">
    <property type="entry name" value="UDP_invert_4-6DH_SDR_e"/>
    <property type="match status" value="1"/>
</dbReference>
<dbReference type="InterPro" id="IPR036291">
    <property type="entry name" value="NAD(P)-bd_dom_sf"/>
</dbReference>
<evidence type="ECO:0000256" key="1">
    <source>
        <dbReference type="ARBA" id="ARBA00007430"/>
    </source>
</evidence>
<gene>
    <name evidence="3" type="ORF">UR52_C0001G0064</name>
</gene>
<dbReference type="InterPro" id="IPR051203">
    <property type="entry name" value="Polysaccharide_Synthase-Rel"/>
</dbReference>
<accession>A0A0G0ASV4</accession>
<dbReference type="STRING" id="1618434.UR52_C0001G0064"/>
<dbReference type="EMBL" id="LBPN01000001">
    <property type="protein sequence ID" value="KKP59984.1"/>
    <property type="molecule type" value="Genomic_DNA"/>
</dbReference>
<evidence type="ECO:0000313" key="4">
    <source>
        <dbReference type="Proteomes" id="UP000034176"/>
    </source>
</evidence>
<dbReference type="PATRIC" id="fig|1618434.3.peg.64"/>
<dbReference type="AlphaFoldDB" id="A0A0G0ASV4"/>
<protein>
    <submittedName>
        <fullName evidence="3">UDP-N-acetylglucosamine 4,6-dehydratase</fullName>
    </submittedName>
</protein>
<dbReference type="PANTHER" id="PTHR43318:SF2">
    <property type="entry name" value="UDP-N-ACETYLGLUCOSAMINE 4,6-DEHYDRATASE (INVERTING)"/>
    <property type="match status" value="1"/>
</dbReference>
<name>A0A0G0ASV4_9BACT</name>
<comment type="similarity">
    <text evidence="1">Belongs to the polysaccharide synthase family.</text>
</comment>
<dbReference type="InterPro" id="IPR020025">
    <property type="entry name" value="PseB"/>
</dbReference>
<comment type="caution">
    <text evidence="3">The sequence shown here is derived from an EMBL/GenBank/DDBJ whole genome shotgun (WGS) entry which is preliminary data.</text>
</comment>
<feature type="domain" description="Polysaccharide biosynthesis protein CapD-like" evidence="2">
    <location>
        <begin position="9"/>
        <end position="279"/>
    </location>
</feature>
<organism evidence="3 4">
    <name type="scientific">Candidatus Gottesmanbacteria bacterium GW2011_GWA1_34_13</name>
    <dbReference type="NCBI Taxonomy" id="1618434"/>
    <lineage>
        <taxon>Bacteria</taxon>
        <taxon>Candidatus Gottesmaniibacteriota</taxon>
    </lineage>
</organism>
<sequence length="329" mass="37247">MFNWSKQVILLTGGTGSFGQAFTKTVLKLHPPKSLRIYSRDEYKQFEMEKIISHPHVRYLIGDVRDKDRLQRAMDGVTLVIHAAAMKQIEACEYNPTEAIKTNINGSMNVIETALNANVEKVMGIITDKAVSPVNLYGATKLCMEKLMIQGNVYTGKNKTTISCVRYGNVAGSRGSVIPVFIKQKENGKFTVTHKDMTRFWITLEEAVAFVISSIEKMKGGEVFIPKMPSFKIIDLVKAIDSKVKIQYIGVRSGEKIHEDLVSQHESRNIAEFKNYYILSPDFEFWNDNKKTNNNGNNKVIVNFSYNSGNNKFFLTVKQLEKQISNLLV</sequence>